<accession>A0A6B9FHQ0</accession>
<dbReference type="PANTHER" id="PTHR10151:SF120">
    <property type="entry name" value="BIS(5'-ADENOSYL)-TRIPHOSPHATASE"/>
    <property type="match status" value="1"/>
</dbReference>
<evidence type="ECO:0000313" key="2">
    <source>
        <dbReference type="EMBL" id="QGX96473.1"/>
    </source>
</evidence>
<evidence type="ECO:0008006" key="4">
    <source>
        <dbReference type="Google" id="ProtNLM"/>
    </source>
</evidence>
<dbReference type="AlphaFoldDB" id="A0A6B9FHQ0"/>
<dbReference type="Proteomes" id="UP000428325">
    <property type="component" value="Chromosome"/>
</dbReference>
<evidence type="ECO:0000313" key="3">
    <source>
        <dbReference type="Proteomes" id="UP000428325"/>
    </source>
</evidence>
<dbReference type="OrthoDB" id="198670at2157"/>
<dbReference type="EMBL" id="CP034345">
    <property type="protein sequence ID" value="QGX96473.1"/>
    <property type="molecule type" value="Genomic_DNA"/>
</dbReference>
<proteinExistence type="predicted"/>
<dbReference type="Gene3D" id="3.40.720.10">
    <property type="entry name" value="Alkaline Phosphatase, subunit A"/>
    <property type="match status" value="2"/>
</dbReference>
<sequence length="568" mass="63514">MSIPWKIRSVEDRQNHSVRPVAARPYRTVHATKESFYTVFGYDCSKTGDTISTIVVGIDGATFDLFGDWLDDLPTIAGILERGTGARMESVTPPVTSPAWRCYATGKQPSSIGVYWWRQFDRDRQEFVGVDQIPLTSKCYWEYLDDPDETVAVLGVPLNAPPREVNGVLVAGGPYADPEEYTYPASIQETLETEFDYQLHPSTDPASADHPERQEIVDDLEKMIHQRFDVAEWLREERSPALLNLTFFYVNHLQHMSWRSDGVKHLWQVIDERLGQLLTDTDDVVIHSDHGLHEIQRVFYLNAWLVENGYLSTHEESTSKRQTVGRVIDTVNDALERAGAKSLVVRSLPDSVVDRLGEYGSDRIIDTSDFERRIDFERSAAVGLPHGVVYVLNDDEATTERLREELARARDPETGMEIANDVVDAAEVYPTPLPDDAPDLFVRYADGIEVKDVNADDESRVFGSRAKFRADNHLEGVLMAAGPSITGDEAALDRPGLVDIAPTALHLLGEPIPEDVDGDVLTDLFASGSDPCERPVESQSPGRFEATAADVADHEETKERLQDLGYLE</sequence>
<dbReference type="PANTHER" id="PTHR10151">
    <property type="entry name" value="ECTONUCLEOTIDE PYROPHOSPHATASE/PHOSPHODIESTERASE"/>
    <property type="match status" value="1"/>
</dbReference>
<dbReference type="SUPFAM" id="SSF53649">
    <property type="entry name" value="Alkaline phosphatase-like"/>
    <property type="match status" value="1"/>
</dbReference>
<dbReference type="GO" id="GO:0016787">
    <property type="term" value="F:hydrolase activity"/>
    <property type="evidence" value="ECO:0007669"/>
    <property type="project" value="UniProtKB-ARBA"/>
</dbReference>
<feature type="compositionally biased region" description="Basic and acidic residues" evidence="1">
    <location>
        <begin position="551"/>
        <end position="562"/>
    </location>
</feature>
<protein>
    <recommendedName>
        <fullName evidence="4">Nucleotide pyrophosphatase</fullName>
    </recommendedName>
</protein>
<dbReference type="InterPro" id="IPR002591">
    <property type="entry name" value="Phosphodiest/P_Trfase"/>
</dbReference>
<dbReference type="KEGG" id="hra:EI982_17655"/>
<dbReference type="InterPro" id="IPR017850">
    <property type="entry name" value="Alkaline_phosphatase_core_sf"/>
</dbReference>
<gene>
    <name evidence="2" type="ORF">EI982_17655</name>
</gene>
<name>A0A6B9FHQ0_9EURY</name>
<evidence type="ECO:0000256" key="1">
    <source>
        <dbReference type="SAM" id="MobiDB-lite"/>
    </source>
</evidence>
<keyword evidence="3" id="KW-1185">Reference proteome</keyword>
<reference evidence="2 3" key="1">
    <citation type="submission" date="2018-12" db="EMBL/GenBank/DDBJ databases">
        <title>Complete genome sequence of Haloplanus rallus MBLA0036.</title>
        <authorList>
            <person name="Nam Y.-d."/>
            <person name="Kang J."/>
            <person name="Chung W.-H."/>
            <person name="Park Y.S."/>
        </authorList>
    </citation>
    <scope>NUCLEOTIDE SEQUENCE [LARGE SCALE GENOMIC DNA]</scope>
    <source>
        <strain evidence="2 3">MBLA0036</strain>
    </source>
</reference>
<organism evidence="2 3">
    <name type="scientific">Haloplanus rallus</name>
    <dbReference type="NCBI Taxonomy" id="1816183"/>
    <lineage>
        <taxon>Archaea</taxon>
        <taxon>Methanobacteriati</taxon>
        <taxon>Methanobacteriota</taxon>
        <taxon>Stenosarchaea group</taxon>
        <taxon>Halobacteria</taxon>
        <taxon>Halobacteriales</taxon>
        <taxon>Haloferacaceae</taxon>
        <taxon>Haloplanus</taxon>
    </lineage>
</organism>
<dbReference type="Pfam" id="PF01663">
    <property type="entry name" value="Phosphodiest"/>
    <property type="match status" value="1"/>
</dbReference>
<feature type="region of interest" description="Disordered" evidence="1">
    <location>
        <begin position="528"/>
        <end position="568"/>
    </location>
</feature>